<evidence type="ECO:0000256" key="2">
    <source>
        <dbReference type="SAM" id="SignalP"/>
    </source>
</evidence>
<keyword evidence="4" id="KW-1185">Reference proteome</keyword>
<gene>
    <name evidence="3" type="ORF">ETH_00024360</name>
</gene>
<feature type="region of interest" description="Disordered" evidence="1">
    <location>
        <begin position="202"/>
        <end position="227"/>
    </location>
</feature>
<evidence type="ECO:0000313" key="4">
    <source>
        <dbReference type="Proteomes" id="UP000030747"/>
    </source>
</evidence>
<organism evidence="3 4">
    <name type="scientific">Eimeria tenella</name>
    <name type="common">Coccidian parasite</name>
    <dbReference type="NCBI Taxonomy" id="5802"/>
    <lineage>
        <taxon>Eukaryota</taxon>
        <taxon>Sar</taxon>
        <taxon>Alveolata</taxon>
        <taxon>Apicomplexa</taxon>
        <taxon>Conoidasida</taxon>
        <taxon>Coccidia</taxon>
        <taxon>Eucoccidiorida</taxon>
        <taxon>Eimeriorina</taxon>
        <taxon>Eimeriidae</taxon>
        <taxon>Eimeria</taxon>
    </lineage>
</organism>
<sequence length="483" mass="53902">MATFIFSLLLLAVARGGSSYGEFWGHGTLVAKPTVEIAETVITGGAGGGTAWIPSLSGQLQLPYCKNGSRLAAASRTGVAVPEDIRDFGRLNIYHWLKPTLTQQQLQQLEEQHQQQQQQRQQQPGGLLGALSYFYDFDLHLQRVGHEAYYRGAAIAMAEAEAEEAKTAREALTTAEAKPVNRPVPFSVQHSLPVSFPEDATLAAQQKEQQQPQAETPHEQEEVEEPHGGGLLLEVWLPGVAAADIKVQLAWIGRQREAETDSGFDPPRASSSVLSDLSRTHTVNAWHWPEETVSAAEERITNRLQPRYPPPLLPSLIINAPKSSRVLKWEAETFKTRFRQGRGLEYQRYQRAVRLTWPAAWERAESRFDCGRLLVVVPPLPTDADKPDLLQHQELPPIVVPVQELSAPLPPYPGFFITNTRLDWTFNFSRFPHIYDLSDDAFAIKRELQDTADGNVPVRAEKVAASSIKPKVRVVTKKNWKIA</sequence>
<dbReference type="OrthoDB" id="348810at2759"/>
<reference evidence="3" key="2">
    <citation type="submission" date="2013-10" db="EMBL/GenBank/DDBJ databases">
        <authorList>
            <person name="Aslett M."/>
        </authorList>
    </citation>
    <scope>NUCLEOTIDE SEQUENCE [LARGE SCALE GENOMIC DNA]</scope>
    <source>
        <strain evidence="3">Houghton</strain>
    </source>
</reference>
<accession>U6KU47</accession>
<feature type="compositionally biased region" description="Low complexity" evidence="1">
    <location>
        <begin position="202"/>
        <end position="215"/>
    </location>
</feature>
<proteinExistence type="predicted"/>
<dbReference type="Proteomes" id="UP000030747">
    <property type="component" value="Unassembled WGS sequence"/>
</dbReference>
<dbReference type="EMBL" id="HG674763">
    <property type="protein sequence ID" value="CDJ39904.1"/>
    <property type="molecule type" value="Genomic_DNA"/>
</dbReference>
<evidence type="ECO:0000256" key="1">
    <source>
        <dbReference type="SAM" id="MobiDB-lite"/>
    </source>
</evidence>
<dbReference type="GeneID" id="25253984"/>
<dbReference type="VEuPathDB" id="ToxoDB:ETH2_1565100"/>
<keyword evidence="2" id="KW-0732">Signal</keyword>
<evidence type="ECO:0000313" key="3">
    <source>
        <dbReference type="EMBL" id="CDJ39904.1"/>
    </source>
</evidence>
<feature type="signal peptide" evidence="2">
    <location>
        <begin position="1"/>
        <end position="19"/>
    </location>
</feature>
<reference evidence="3" key="1">
    <citation type="submission" date="2013-10" db="EMBL/GenBank/DDBJ databases">
        <title>Genomic analysis of the causative agents of coccidiosis in chickens.</title>
        <authorList>
            <person name="Reid A.J."/>
            <person name="Blake D."/>
            <person name="Billington K."/>
            <person name="Browne H."/>
            <person name="Dunn M."/>
            <person name="Hung S."/>
            <person name="Kawahara F."/>
            <person name="Miranda-Saavedra D."/>
            <person name="Mourier T."/>
            <person name="Nagra H."/>
            <person name="Otto T.D."/>
            <person name="Rawlings N."/>
            <person name="Sanchez A."/>
            <person name="Sanders M."/>
            <person name="Subramaniam C."/>
            <person name="Tay Y."/>
            <person name="Dear P."/>
            <person name="Doerig C."/>
            <person name="Gruber A."/>
            <person name="Parkinson J."/>
            <person name="Shirley M."/>
            <person name="Wan K.L."/>
            <person name="Berriman M."/>
            <person name="Tomley F."/>
            <person name="Pain A."/>
        </authorList>
    </citation>
    <scope>NUCLEOTIDE SEQUENCE [LARGE SCALE GENOMIC DNA]</scope>
    <source>
        <strain evidence="3">Houghton</strain>
    </source>
</reference>
<dbReference type="VEuPathDB" id="ToxoDB:ETH_00024360"/>
<feature type="region of interest" description="Disordered" evidence="1">
    <location>
        <begin position="257"/>
        <end position="276"/>
    </location>
</feature>
<name>U6KU47_EIMTE</name>
<protein>
    <submittedName>
        <fullName evidence="3">Uncharacterized protein</fullName>
    </submittedName>
</protein>
<dbReference type="RefSeq" id="XP_013230657.1">
    <property type="nucleotide sequence ID" value="XM_013375203.1"/>
</dbReference>
<dbReference type="AlphaFoldDB" id="U6KU47"/>
<feature type="chain" id="PRO_5004671843" evidence="2">
    <location>
        <begin position="20"/>
        <end position="483"/>
    </location>
</feature>